<dbReference type="Proteomes" id="UP001140230">
    <property type="component" value="Unassembled WGS sequence"/>
</dbReference>
<gene>
    <name evidence="1" type="ORF">NY667_17400</name>
</gene>
<organism evidence="1 2">
    <name type="scientific">Xanthomonas hortorum pv. hederae</name>
    <dbReference type="NCBI Taxonomy" id="453603"/>
    <lineage>
        <taxon>Bacteria</taxon>
        <taxon>Pseudomonadati</taxon>
        <taxon>Pseudomonadota</taxon>
        <taxon>Gammaproteobacteria</taxon>
        <taxon>Lysobacterales</taxon>
        <taxon>Lysobacteraceae</taxon>
        <taxon>Xanthomonas</taxon>
    </lineage>
</organism>
<dbReference type="EMBL" id="JANWTP010000068">
    <property type="protein sequence ID" value="MDC8639531.1"/>
    <property type="molecule type" value="Genomic_DNA"/>
</dbReference>
<dbReference type="AlphaFoldDB" id="A0A9X4BTW3"/>
<dbReference type="RefSeq" id="WP_273664375.1">
    <property type="nucleotide sequence ID" value="NZ_JANWTP010000068.1"/>
</dbReference>
<accession>A0A9X4BTW3</accession>
<evidence type="ECO:0000313" key="2">
    <source>
        <dbReference type="Proteomes" id="UP001140230"/>
    </source>
</evidence>
<reference evidence="1" key="1">
    <citation type="journal article" date="2022" name="Phytopathology">
        <title>Whole genome sequencing-based tracing of a 2022 introduction and outbreak of Xanthomonas hortorum pv. pelargonii.</title>
        <authorList>
            <person name="Iruegas Bocardo F."/>
            <person name="Weisberg A.J."/>
            <person name="Riutta E.R."/>
            <person name="Kilday K.B."/>
            <person name="Bonkowski J.C."/>
            <person name="Creswell T.C."/>
            <person name="Daughtrey M."/>
            <person name="Rane K.K."/>
            <person name="Grunwald N.J."/>
            <person name="Chang J.H."/>
            <person name="Putnam M."/>
        </authorList>
    </citation>
    <scope>NUCLEOTIDE SEQUENCE</scope>
    <source>
        <strain evidence="1">22-338</strain>
    </source>
</reference>
<reference evidence="1" key="2">
    <citation type="submission" date="2022-08" db="EMBL/GenBank/DDBJ databases">
        <authorList>
            <person name="Iruegas-Bocardo F."/>
            <person name="Weisberg A.J."/>
            <person name="Riutta E.R."/>
            <person name="Kilday K."/>
            <person name="Bonkowski J.C."/>
            <person name="Creswell T."/>
            <person name="Daughtrey M.L."/>
            <person name="Rane K."/>
            <person name="Grunwald N.J."/>
            <person name="Chang J.H."/>
            <person name="Putnam M.L."/>
        </authorList>
    </citation>
    <scope>NUCLEOTIDE SEQUENCE</scope>
    <source>
        <strain evidence="1">22-338</strain>
    </source>
</reference>
<proteinExistence type="predicted"/>
<sequence length="85" mass="9158">ADLLKLLTADVTGIACSHLHMIGYFGQTLNRFLACTFVEAAVLGEVVEVSAVASLQVGHVISFKNDDLIPIVLSCQSDFDCEFIL</sequence>
<feature type="non-terminal residue" evidence="1">
    <location>
        <position position="1"/>
    </location>
</feature>
<protein>
    <submittedName>
        <fullName evidence="1">Uncharacterized protein</fullName>
    </submittedName>
</protein>
<evidence type="ECO:0000313" key="1">
    <source>
        <dbReference type="EMBL" id="MDC8639531.1"/>
    </source>
</evidence>
<name>A0A9X4BTW3_9XANT</name>
<comment type="caution">
    <text evidence="1">The sequence shown here is derived from an EMBL/GenBank/DDBJ whole genome shotgun (WGS) entry which is preliminary data.</text>
</comment>